<feature type="transmembrane region" description="Helical" evidence="8">
    <location>
        <begin position="217"/>
        <end position="235"/>
    </location>
</feature>
<evidence type="ECO:0000313" key="10">
    <source>
        <dbReference type="EMBL" id="OGG04943.1"/>
    </source>
</evidence>
<organism evidence="10 11">
    <name type="scientific">Candidatus Gottesmanbacteria bacterium RBG_16_52_11</name>
    <dbReference type="NCBI Taxonomy" id="1798374"/>
    <lineage>
        <taxon>Bacteria</taxon>
        <taxon>Candidatus Gottesmaniibacteriota</taxon>
    </lineage>
</organism>
<feature type="transmembrane region" description="Helical" evidence="8">
    <location>
        <begin position="163"/>
        <end position="185"/>
    </location>
</feature>
<dbReference type="InterPro" id="IPR018076">
    <property type="entry name" value="T2SS_GspF_dom"/>
</dbReference>
<evidence type="ECO:0000313" key="11">
    <source>
        <dbReference type="Proteomes" id="UP000178448"/>
    </source>
</evidence>
<protein>
    <recommendedName>
        <fullName evidence="9">Type II secretion system protein GspF domain-containing protein</fullName>
    </recommendedName>
</protein>
<evidence type="ECO:0000256" key="4">
    <source>
        <dbReference type="ARBA" id="ARBA00022519"/>
    </source>
</evidence>
<keyword evidence="6 8" id="KW-1133">Transmembrane helix</keyword>
<keyword evidence="5 8" id="KW-0812">Transmembrane</keyword>
<dbReference type="STRING" id="1798374.A2Z33_06640"/>
<feature type="domain" description="Type II secretion system protein GspF" evidence="9">
    <location>
        <begin position="266"/>
        <end position="388"/>
    </location>
</feature>
<feature type="transmembrane region" description="Helical" evidence="8">
    <location>
        <begin position="369"/>
        <end position="390"/>
    </location>
</feature>
<dbReference type="GO" id="GO:0005886">
    <property type="term" value="C:plasma membrane"/>
    <property type="evidence" value="ECO:0007669"/>
    <property type="project" value="UniProtKB-SubCell"/>
</dbReference>
<comment type="caution">
    <text evidence="10">The sequence shown here is derived from an EMBL/GenBank/DDBJ whole genome shotgun (WGS) entry which is preliminary data.</text>
</comment>
<name>A0A1F5YXX1_9BACT</name>
<keyword evidence="3" id="KW-1003">Cell membrane</keyword>
<comment type="similarity">
    <text evidence="2">Belongs to the GSP F family.</text>
</comment>
<reference evidence="10 11" key="1">
    <citation type="journal article" date="2016" name="Nat. Commun.">
        <title>Thousands of microbial genomes shed light on interconnected biogeochemical processes in an aquifer system.</title>
        <authorList>
            <person name="Anantharaman K."/>
            <person name="Brown C.T."/>
            <person name="Hug L.A."/>
            <person name="Sharon I."/>
            <person name="Castelle C.J."/>
            <person name="Probst A.J."/>
            <person name="Thomas B.C."/>
            <person name="Singh A."/>
            <person name="Wilkins M.J."/>
            <person name="Karaoz U."/>
            <person name="Brodie E.L."/>
            <person name="Williams K.H."/>
            <person name="Hubbard S.S."/>
            <person name="Banfield J.F."/>
        </authorList>
    </citation>
    <scope>NUCLEOTIDE SEQUENCE [LARGE SCALE GENOMIC DNA]</scope>
</reference>
<dbReference type="Pfam" id="PF00482">
    <property type="entry name" value="T2SSF"/>
    <property type="match status" value="2"/>
</dbReference>
<proteinExistence type="inferred from homology"/>
<keyword evidence="7 8" id="KW-0472">Membrane</keyword>
<evidence type="ECO:0000256" key="1">
    <source>
        <dbReference type="ARBA" id="ARBA00004429"/>
    </source>
</evidence>
<keyword evidence="4" id="KW-0997">Cell inner membrane</keyword>
<comment type="subcellular location">
    <subcellularLocation>
        <location evidence="1">Cell inner membrane</location>
        <topology evidence="1">Multi-pass membrane protein</topology>
    </subcellularLocation>
</comment>
<evidence type="ECO:0000259" key="9">
    <source>
        <dbReference type="Pfam" id="PF00482"/>
    </source>
</evidence>
<sequence>MATFSYKAIGPDKKVFTGEISAGDREEAAKFITKNGASLILVREVRHRGLIKGAVPAIEKITFCRYLSVMLSTGLSLSEGIEVLRTETKNPLMAKVLGDMSYNLEQGVELSRIFERYPDVFEPYFLTLTHAGEVSGKLADVFTYLETELRAEYNLSTKVKGALIYPAIVFAAMIGIGVLMFFFVLPQIGRVFLSLKMPLPAFTRYLFTFSITLQRQFVPIILLSVLAAVGGFFALRSKRVRTVFVHAARPVPLIRNLVKKIDMARFCRIFSTLIKSAVPITEALELSLNLLTWPQYRQLALSFPDEMKKGKTLSGLFKESKSFPPLLVQMMAAGERTGTIDTTLADLAGFYEQEVEEEVKSLTQIIEPVLMLFVGIAVGGMILSIIAPIYSVVGNFQQAAGTPGR</sequence>
<accession>A0A1F5YXX1</accession>
<dbReference type="EMBL" id="MFJD01000001">
    <property type="protein sequence ID" value="OGG04943.1"/>
    <property type="molecule type" value="Genomic_DNA"/>
</dbReference>
<evidence type="ECO:0000256" key="8">
    <source>
        <dbReference type="SAM" id="Phobius"/>
    </source>
</evidence>
<evidence type="ECO:0000256" key="6">
    <source>
        <dbReference type="ARBA" id="ARBA00022989"/>
    </source>
</evidence>
<evidence type="ECO:0000256" key="2">
    <source>
        <dbReference type="ARBA" id="ARBA00005745"/>
    </source>
</evidence>
<dbReference type="PRINTS" id="PR00812">
    <property type="entry name" value="BCTERIALGSPF"/>
</dbReference>
<evidence type="ECO:0000256" key="7">
    <source>
        <dbReference type="ARBA" id="ARBA00023136"/>
    </source>
</evidence>
<dbReference type="AlphaFoldDB" id="A0A1F5YXX1"/>
<dbReference type="PANTHER" id="PTHR30012">
    <property type="entry name" value="GENERAL SECRETION PATHWAY PROTEIN"/>
    <property type="match status" value="1"/>
</dbReference>
<evidence type="ECO:0000256" key="3">
    <source>
        <dbReference type="ARBA" id="ARBA00022475"/>
    </source>
</evidence>
<dbReference type="InterPro" id="IPR042094">
    <property type="entry name" value="T2SS_GspF_sf"/>
</dbReference>
<dbReference type="InterPro" id="IPR003004">
    <property type="entry name" value="GspF/PilC"/>
</dbReference>
<dbReference type="FunFam" id="1.20.81.30:FF:000001">
    <property type="entry name" value="Type II secretion system protein F"/>
    <property type="match status" value="1"/>
</dbReference>
<gene>
    <name evidence="10" type="ORF">A2Z33_06640</name>
</gene>
<dbReference type="PANTHER" id="PTHR30012:SF0">
    <property type="entry name" value="TYPE II SECRETION SYSTEM PROTEIN F-RELATED"/>
    <property type="match status" value="1"/>
</dbReference>
<dbReference type="Proteomes" id="UP000178448">
    <property type="component" value="Unassembled WGS sequence"/>
</dbReference>
<feature type="domain" description="Type II secretion system protein GspF" evidence="9">
    <location>
        <begin position="63"/>
        <end position="186"/>
    </location>
</feature>
<dbReference type="Gene3D" id="1.20.81.30">
    <property type="entry name" value="Type II secretion system (T2SS), domain F"/>
    <property type="match status" value="2"/>
</dbReference>
<evidence type="ECO:0000256" key="5">
    <source>
        <dbReference type="ARBA" id="ARBA00022692"/>
    </source>
</evidence>